<dbReference type="EMBL" id="FRAA01000006">
    <property type="protein sequence ID" value="SHK55535.1"/>
    <property type="molecule type" value="Genomic_DNA"/>
</dbReference>
<protein>
    <recommendedName>
        <fullName evidence="4">Lipocalin-like domain-containing protein</fullName>
    </recommendedName>
</protein>
<keyword evidence="3" id="KW-1185">Reference proteome</keyword>
<organism evidence="2 3">
    <name type="scientific">Reichenbachiella agariperforans</name>
    <dbReference type="NCBI Taxonomy" id="156994"/>
    <lineage>
        <taxon>Bacteria</taxon>
        <taxon>Pseudomonadati</taxon>
        <taxon>Bacteroidota</taxon>
        <taxon>Cytophagia</taxon>
        <taxon>Cytophagales</taxon>
        <taxon>Reichenbachiellaceae</taxon>
        <taxon>Reichenbachiella</taxon>
    </lineage>
</organism>
<evidence type="ECO:0000313" key="2">
    <source>
        <dbReference type="EMBL" id="SHK55535.1"/>
    </source>
</evidence>
<proteinExistence type="predicted"/>
<accession>A0A1M6TEV7</accession>
<name>A0A1M6TEV7_REIAG</name>
<dbReference type="AlphaFoldDB" id="A0A1M6TEV7"/>
<evidence type="ECO:0000256" key="1">
    <source>
        <dbReference type="SAM" id="SignalP"/>
    </source>
</evidence>
<dbReference type="RefSeq" id="WP_073123614.1">
    <property type="nucleotide sequence ID" value="NZ_FRAA01000006.1"/>
</dbReference>
<dbReference type="STRING" id="156994.SAMN04488028_10614"/>
<evidence type="ECO:0000313" key="3">
    <source>
        <dbReference type="Proteomes" id="UP000184474"/>
    </source>
</evidence>
<evidence type="ECO:0008006" key="4">
    <source>
        <dbReference type="Google" id="ProtNLM"/>
    </source>
</evidence>
<sequence>MRLILLGVLLLLSTVAVQAQSNCACCTTSHEAFDFWVGDWEVYTIENEKLGESTVSKLEKDCVIQEEWHGESGVTGRSFNYFDPSDSKWNQLWLDSGGSNLKLKGEQSDDSMVLQSGLTRGKKISWYYDRITYTKIDDNTVSQVWQILDANERPVTTVFHGVYRRKS</sequence>
<feature type="chain" id="PRO_5013382536" description="Lipocalin-like domain-containing protein" evidence="1">
    <location>
        <begin position="20"/>
        <end position="167"/>
    </location>
</feature>
<reference evidence="3" key="1">
    <citation type="submission" date="2016-11" db="EMBL/GenBank/DDBJ databases">
        <authorList>
            <person name="Varghese N."/>
            <person name="Submissions S."/>
        </authorList>
    </citation>
    <scope>NUCLEOTIDE SEQUENCE [LARGE SCALE GENOMIC DNA]</scope>
    <source>
        <strain evidence="3">DSM 26134</strain>
    </source>
</reference>
<feature type="signal peptide" evidence="1">
    <location>
        <begin position="1"/>
        <end position="19"/>
    </location>
</feature>
<dbReference type="Proteomes" id="UP000184474">
    <property type="component" value="Unassembled WGS sequence"/>
</dbReference>
<keyword evidence="1" id="KW-0732">Signal</keyword>
<gene>
    <name evidence="2" type="ORF">SAMN04488028_10614</name>
</gene>